<evidence type="ECO:0000259" key="9">
    <source>
        <dbReference type="Pfam" id="PF25316"/>
    </source>
</evidence>
<feature type="compositionally biased region" description="Polar residues" evidence="7">
    <location>
        <begin position="133"/>
        <end position="145"/>
    </location>
</feature>
<evidence type="ECO:0000313" key="12">
    <source>
        <dbReference type="Proteomes" id="UP001491310"/>
    </source>
</evidence>
<dbReference type="InterPro" id="IPR037813">
    <property type="entry name" value="TAF2"/>
</dbReference>
<feature type="domain" description="Transcription initiation factor TFIID subunit 2 TPR repeats" evidence="10">
    <location>
        <begin position="705"/>
        <end position="977"/>
    </location>
</feature>
<feature type="compositionally biased region" description="Basic and acidic residues" evidence="7">
    <location>
        <begin position="1316"/>
        <end position="1339"/>
    </location>
</feature>
<protein>
    <recommendedName>
        <fullName evidence="3">Transcription initiation factor TFIID subunit 2</fullName>
    </recommendedName>
</protein>
<dbReference type="EMBL" id="JALJOT010000009">
    <property type="protein sequence ID" value="KAK9907330.1"/>
    <property type="molecule type" value="Genomic_DNA"/>
</dbReference>
<keyword evidence="6" id="KW-0539">Nucleus</keyword>
<evidence type="ECO:0000256" key="2">
    <source>
        <dbReference type="ARBA" id="ARBA00010937"/>
    </source>
</evidence>
<feature type="region of interest" description="Disordered" evidence="7">
    <location>
        <begin position="119"/>
        <end position="164"/>
    </location>
</feature>
<feature type="domain" description="Transcription initiation factor TFIID subunit 2 Ig-like" evidence="9">
    <location>
        <begin position="554"/>
        <end position="698"/>
    </location>
</feature>
<keyword evidence="4" id="KW-0805">Transcription regulation</keyword>
<comment type="similarity">
    <text evidence="2">Belongs to the TAF2 family.</text>
</comment>
<dbReference type="InterPro" id="IPR027268">
    <property type="entry name" value="Peptidase_M4/M1_CTD_sf"/>
</dbReference>
<comment type="subcellular location">
    <subcellularLocation>
        <location evidence="1">Nucleus</location>
    </subcellularLocation>
</comment>
<accession>A0ABR2YKE0</accession>
<dbReference type="InterPro" id="IPR057345">
    <property type="entry name" value="Ig-like_TAF2"/>
</dbReference>
<keyword evidence="12" id="KW-1185">Reference proteome</keyword>
<dbReference type="SUPFAM" id="SSF63737">
    <property type="entry name" value="Leukotriene A4 hydrolase N-terminal domain"/>
    <property type="match status" value="1"/>
</dbReference>
<organism evidence="11 12">
    <name type="scientific">Coccomyxa subellipsoidea</name>
    <dbReference type="NCBI Taxonomy" id="248742"/>
    <lineage>
        <taxon>Eukaryota</taxon>
        <taxon>Viridiplantae</taxon>
        <taxon>Chlorophyta</taxon>
        <taxon>core chlorophytes</taxon>
        <taxon>Trebouxiophyceae</taxon>
        <taxon>Trebouxiophyceae incertae sedis</taxon>
        <taxon>Coccomyxaceae</taxon>
        <taxon>Coccomyxa</taxon>
    </lineage>
</organism>
<gene>
    <name evidence="11" type="ORF">WJX75_001575</name>
</gene>
<proteinExistence type="inferred from homology"/>
<feature type="compositionally biased region" description="Basic and acidic residues" evidence="7">
    <location>
        <begin position="146"/>
        <end position="155"/>
    </location>
</feature>
<feature type="compositionally biased region" description="Low complexity" evidence="7">
    <location>
        <begin position="121"/>
        <end position="131"/>
    </location>
</feature>
<dbReference type="InterPro" id="IPR057991">
    <property type="entry name" value="TPR_TAF2_C"/>
</dbReference>
<feature type="compositionally biased region" description="Low complexity" evidence="7">
    <location>
        <begin position="1160"/>
        <end position="1170"/>
    </location>
</feature>
<evidence type="ECO:0000256" key="3">
    <source>
        <dbReference type="ARBA" id="ARBA00017363"/>
    </source>
</evidence>
<dbReference type="SUPFAM" id="SSF48371">
    <property type="entry name" value="ARM repeat"/>
    <property type="match status" value="1"/>
</dbReference>
<evidence type="ECO:0000256" key="1">
    <source>
        <dbReference type="ARBA" id="ARBA00004123"/>
    </source>
</evidence>
<dbReference type="Pfam" id="PF25577">
    <property type="entry name" value="TPR_TAF2_C"/>
    <property type="match status" value="1"/>
</dbReference>
<dbReference type="InterPro" id="IPR045357">
    <property type="entry name" value="Aminopeptidase_N-like_N"/>
</dbReference>
<name>A0ABR2YKE0_9CHLO</name>
<evidence type="ECO:0000256" key="6">
    <source>
        <dbReference type="ARBA" id="ARBA00023242"/>
    </source>
</evidence>
<keyword evidence="5" id="KW-0804">Transcription</keyword>
<feature type="compositionally biased region" description="Low complexity" evidence="7">
    <location>
        <begin position="1294"/>
        <end position="1310"/>
    </location>
</feature>
<feature type="region of interest" description="Disordered" evidence="7">
    <location>
        <begin position="1188"/>
        <end position="1339"/>
    </location>
</feature>
<dbReference type="SUPFAM" id="SSF55486">
    <property type="entry name" value="Metalloproteases ('zincins'), catalytic domain"/>
    <property type="match status" value="1"/>
</dbReference>
<dbReference type="InterPro" id="IPR042097">
    <property type="entry name" value="Aminopeptidase_N-like_N_sf"/>
</dbReference>
<reference evidence="11 12" key="1">
    <citation type="journal article" date="2024" name="Nat. Commun.">
        <title>Phylogenomics reveals the evolutionary origins of lichenization in chlorophyte algae.</title>
        <authorList>
            <person name="Puginier C."/>
            <person name="Libourel C."/>
            <person name="Otte J."/>
            <person name="Skaloud P."/>
            <person name="Haon M."/>
            <person name="Grisel S."/>
            <person name="Petersen M."/>
            <person name="Berrin J.G."/>
            <person name="Delaux P.M."/>
            <person name="Dal Grande F."/>
            <person name="Keller J."/>
        </authorList>
    </citation>
    <scope>NUCLEOTIDE SEQUENCE [LARGE SCALE GENOMIC DNA]</scope>
    <source>
        <strain evidence="11 12">SAG 216-7</strain>
    </source>
</reference>
<evidence type="ECO:0000259" key="8">
    <source>
        <dbReference type="Pfam" id="PF17900"/>
    </source>
</evidence>
<feature type="compositionally biased region" description="Polar residues" evidence="7">
    <location>
        <begin position="1284"/>
        <end position="1293"/>
    </location>
</feature>
<evidence type="ECO:0000313" key="11">
    <source>
        <dbReference type="EMBL" id="KAK9907330.1"/>
    </source>
</evidence>
<comment type="caution">
    <text evidence="11">The sequence shown here is derived from an EMBL/GenBank/DDBJ whole genome shotgun (WGS) entry which is preliminary data.</text>
</comment>
<dbReference type="Pfam" id="PF25316">
    <property type="entry name" value="TAF2_3rd"/>
    <property type="match status" value="1"/>
</dbReference>
<evidence type="ECO:0000259" key="10">
    <source>
        <dbReference type="Pfam" id="PF25577"/>
    </source>
</evidence>
<evidence type="ECO:0000256" key="5">
    <source>
        <dbReference type="ARBA" id="ARBA00023163"/>
    </source>
</evidence>
<dbReference type="Gene3D" id="2.60.40.1730">
    <property type="entry name" value="tricorn interacting facor f3 domain"/>
    <property type="match status" value="1"/>
</dbReference>
<sequence>MNTIPDVLHQFLNLSVFTQDHRIEGSTELKATCSRDALTVGLHAFRLDIKRITVDGQDASFELRPYPEENLPENVLEGNFASPEEAAATVADHAFFQYERTLQRESNPELIITLPPLQNTPAAAAGDAPGDSARQTSGADGQQSADKGRGEERGGGEVAGPGAEGGLRTLLLRVDYEIEEPGSGLLFWGPFAHTKNQVRRARAWLPCVDTPNAACPFDIRVTVGAHETAVASGELTKQTWASQNRRTFHFTLKHLTPPRHLGLAVGPFAVLPGQTQSAMGSPQQDEAGSEGQPAAAPTVVTHFAPEKLRPQLEHATKVFPLAFNLFETFLGAHFPLRAFHQVFVPGEGCSEEVAVSAGMCIASTDLLFSESTVEQAVESWLVLVRALARQWFGVWIRPKIPADEWLLEGLAGYLENLFLAKYLGRNELLYRRHKEREAIFLADDGNAPPLYVKGPPGFPWGALHATESLGPGAALRRWKASAVIQMLEQRAGEDNFKRLLSRLVGVSCQPASPQGANPRLLGTHEFLNAIVKAAGKESKHEISAFHQRWIIGRGCPLLTAALVFNRKRSTLELAIRQTGPNAARAAAEKVAVKEGSSAGFIKVLVRESEGPVEHPINLGTAALKLVELKVTSKPAKPKMGKPGRKKKIAAVLEDLDDDGDAGPADGPDTAGEASRLPVEWVRLDPHGESLAAVRLAQPEVMAAAQLERSKDVAAQSAAISQLGALRPATYGVVNALRICMQDTATYCRIRVEAAMELGCTAGASTAWSGLEHLLKHYRNRIFDEKLGLPRPWQFADLADHYVDQALPQAIAAVRDASGHSFPEAAEALLEHLDHVDNSGNPYSDDNAIAALLDALGSLHLQSHDAMAGIVERLERYLQREAVMPSFHSVVGCTALTSLTRLAVSMRSAADQKARLRLWLQRYSRPDVPHHLRLTAAECAVRLAACTGGADGTVQAAVTALQAEKSPALRAAVLELLLGVLHKPAPGAARIGGPAKSGNAAKQDVSMAVLSQLHALLSAHGDVALRHLAFMALMRLGGLAPTLFREEEDFAVAGPAMSMEVGTQRLMPTASGPAISFDSGGGRRAPLVKLRSSLFAPTPETAKRGASTFSGERSTDRGAAQQPTRSSARQHNEPVVDLTEVSNRTASFVPIPAAEGPPPAAAASEQEAVSSPAMPLAAATVAQEAIPPAQSREFPHPMTTSFAPERPDARLPSPFAGPAAQLHEPPQPQPQPNKANKAAKKGRTPPPAVDTAARDTMLRDVMAIALRSPTPQPPPAERRAPSAGRQPTPTTSQRAPDVAVASASAPAVPKGKASKKPQTEDEKERRKQARLLKEKRSLGL</sequence>
<evidence type="ECO:0000256" key="7">
    <source>
        <dbReference type="SAM" id="MobiDB-lite"/>
    </source>
</evidence>
<dbReference type="PANTHER" id="PTHR15137">
    <property type="entry name" value="TRANSCRIPTION INITIATION FACTOR TFIID"/>
    <property type="match status" value="1"/>
</dbReference>
<feature type="region of interest" description="Disordered" evidence="7">
    <location>
        <begin position="1091"/>
        <end position="1170"/>
    </location>
</feature>
<dbReference type="PANTHER" id="PTHR15137:SF9">
    <property type="entry name" value="TRANSCRIPTION INITIATION FACTOR TFIID SUBUNIT 2"/>
    <property type="match status" value="1"/>
</dbReference>
<dbReference type="InterPro" id="IPR016024">
    <property type="entry name" value="ARM-type_fold"/>
</dbReference>
<dbReference type="Proteomes" id="UP001491310">
    <property type="component" value="Unassembled WGS sequence"/>
</dbReference>
<evidence type="ECO:0000256" key="4">
    <source>
        <dbReference type="ARBA" id="ARBA00023015"/>
    </source>
</evidence>
<feature type="domain" description="Aminopeptidase N-like N-terminal" evidence="8">
    <location>
        <begin position="191"/>
        <end position="251"/>
    </location>
</feature>
<dbReference type="Pfam" id="PF17900">
    <property type="entry name" value="Peptidase_M1_N"/>
    <property type="match status" value="1"/>
</dbReference>
<dbReference type="Gene3D" id="1.10.390.10">
    <property type="entry name" value="Neutral Protease Domain 2"/>
    <property type="match status" value="1"/>
</dbReference>